<keyword evidence="1" id="KW-0472">Membrane</keyword>
<feature type="transmembrane region" description="Helical" evidence="1">
    <location>
        <begin position="66"/>
        <end position="86"/>
    </location>
</feature>
<comment type="caution">
    <text evidence="2">The sequence shown here is derived from an EMBL/GenBank/DDBJ whole genome shotgun (WGS) entry which is preliminary data.</text>
</comment>
<feature type="transmembrane region" description="Helical" evidence="1">
    <location>
        <begin position="127"/>
        <end position="144"/>
    </location>
</feature>
<gene>
    <name evidence="2" type="ORF">BC351_22205</name>
</gene>
<feature type="transmembrane region" description="Helical" evidence="1">
    <location>
        <begin position="33"/>
        <end position="54"/>
    </location>
</feature>
<keyword evidence="1" id="KW-1133">Transmembrane helix</keyword>
<protein>
    <recommendedName>
        <fullName evidence="4">DMT family transporter</fullName>
    </recommendedName>
</protein>
<dbReference type="GO" id="GO:0005886">
    <property type="term" value="C:plasma membrane"/>
    <property type="evidence" value="ECO:0007669"/>
    <property type="project" value="TreeGrafter"/>
</dbReference>
<keyword evidence="3" id="KW-1185">Reference proteome</keyword>
<dbReference type="RefSeq" id="WP_079411519.1">
    <property type="nucleotide sequence ID" value="NZ_MBTG01000008.1"/>
</dbReference>
<sequence length="158" mass="16953">MIVGLVLALIAGSLVSLQNIFNSKVNERAGSWATTALVLGLGFVASLTLGFIFEGKQMFHLPNMQVWYWFSGMIGVGVVLSLVNGIRLLGPTVAVSIILTSQLVFALVWDSFGWLGLEKIDFTMKQLLGVLIIVGGIIVFKLGGKSEPKRATEAASLE</sequence>
<dbReference type="PANTHER" id="PTHR34821:SF3">
    <property type="entry name" value="MEMBRANE PROTEIN"/>
    <property type="match status" value="1"/>
</dbReference>
<proteinExistence type="predicted"/>
<feature type="transmembrane region" description="Helical" evidence="1">
    <location>
        <begin position="92"/>
        <end position="115"/>
    </location>
</feature>
<evidence type="ECO:0000313" key="2">
    <source>
        <dbReference type="EMBL" id="OPH59042.1"/>
    </source>
</evidence>
<dbReference type="EMBL" id="MBTG01000008">
    <property type="protein sequence ID" value="OPH59042.1"/>
    <property type="molecule type" value="Genomic_DNA"/>
</dbReference>
<dbReference type="Proteomes" id="UP000190626">
    <property type="component" value="Unassembled WGS sequence"/>
</dbReference>
<evidence type="ECO:0000313" key="3">
    <source>
        <dbReference type="Proteomes" id="UP000190626"/>
    </source>
</evidence>
<dbReference type="InterPro" id="IPR006750">
    <property type="entry name" value="YdcZ"/>
</dbReference>
<keyword evidence="1" id="KW-0812">Transmembrane</keyword>
<dbReference type="STRING" id="1469647.BC351_22205"/>
<dbReference type="OrthoDB" id="2382207at2"/>
<dbReference type="PANTHER" id="PTHR34821">
    <property type="entry name" value="INNER MEMBRANE PROTEIN YDCZ"/>
    <property type="match status" value="1"/>
</dbReference>
<evidence type="ECO:0008006" key="4">
    <source>
        <dbReference type="Google" id="ProtNLM"/>
    </source>
</evidence>
<dbReference type="AlphaFoldDB" id="A0A1V4HN94"/>
<dbReference type="Pfam" id="PF04657">
    <property type="entry name" value="DMT_YdcZ"/>
    <property type="match status" value="1"/>
</dbReference>
<reference evidence="3" key="1">
    <citation type="submission" date="2016-07" db="EMBL/GenBank/DDBJ databases">
        <authorList>
            <person name="Florea S."/>
            <person name="Webb J.S."/>
            <person name="Jaromczyk J."/>
            <person name="Schardl C.L."/>
        </authorList>
    </citation>
    <scope>NUCLEOTIDE SEQUENCE [LARGE SCALE GENOMIC DNA]</scope>
    <source>
        <strain evidence="3">CY1</strain>
    </source>
</reference>
<name>A0A1V4HN94_9BACL</name>
<accession>A0A1V4HN94</accession>
<evidence type="ECO:0000256" key="1">
    <source>
        <dbReference type="SAM" id="Phobius"/>
    </source>
</evidence>
<organism evidence="2 3">
    <name type="scientific">Paenibacillus ferrarius</name>
    <dbReference type="NCBI Taxonomy" id="1469647"/>
    <lineage>
        <taxon>Bacteria</taxon>
        <taxon>Bacillati</taxon>
        <taxon>Bacillota</taxon>
        <taxon>Bacilli</taxon>
        <taxon>Bacillales</taxon>
        <taxon>Paenibacillaceae</taxon>
        <taxon>Paenibacillus</taxon>
    </lineage>
</organism>